<feature type="compositionally biased region" description="Basic and acidic residues" evidence="1">
    <location>
        <begin position="1"/>
        <end position="20"/>
    </location>
</feature>
<reference evidence="2" key="1">
    <citation type="journal article" date="2015" name="Front. Microbiol.">
        <title>Combining genomic sequencing methods to explore viral diversity and reveal potential virus-host interactions.</title>
        <authorList>
            <person name="Chow C.E."/>
            <person name="Winget D.M."/>
            <person name="White R.A.III."/>
            <person name="Hallam S.J."/>
            <person name="Suttle C.A."/>
        </authorList>
    </citation>
    <scope>NUCLEOTIDE SEQUENCE</scope>
    <source>
        <strain evidence="2">Oxic1_6</strain>
    </source>
</reference>
<feature type="compositionally biased region" description="Basic and acidic residues" evidence="1">
    <location>
        <begin position="63"/>
        <end position="73"/>
    </location>
</feature>
<accession>A0A0F7LAE4</accession>
<proteinExistence type="predicted"/>
<feature type="region of interest" description="Disordered" evidence="1">
    <location>
        <begin position="63"/>
        <end position="83"/>
    </location>
</feature>
<feature type="compositionally biased region" description="Basic residues" evidence="1">
    <location>
        <begin position="74"/>
        <end position="83"/>
    </location>
</feature>
<dbReference type="EMBL" id="KR029601">
    <property type="protein sequence ID" value="AKH48061.1"/>
    <property type="molecule type" value="Genomic_DNA"/>
</dbReference>
<sequence>MSEPRRELSSPRPCRIEPEPLGRLLPGPNICGESAQTLIHPIHSDKMPRFALPLVVKALRHRDPDQTRVEKRTRLQQKRTGRI</sequence>
<reference evidence="2" key="2">
    <citation type="submission" date="2015-03" db="EMBL/GenBank/DDBJ databases">
        <authorList>
            <person name="Chow C.-E.T."/>
            <person name="Winget D.M."/>
            <person name="White R.A.III."/>
            <person name="Hallam S.J."/>
            <person name="Suttle C.A."/>
        </authorList>
    </citation>
    <scope>NUCLEOTIDE SEQUENCE</scope>
    <source>
        <strain evidence="2">Oxic1_6</strain>
    </source>
</reference>
<name>A0A0F7LAE4_9VIRU</name>
<protein>
    <submittedName>
        <fullName evidence="2">Uncharacterized protein</fullName>
    </submittedName>
</protein>
<feature type="region of interest" description="Disordered" evidence="1">
    <location>
        <begin position="1"/>
        <end position="22"/>
    </location>
</feature>
<evidence type="ECO:0000256" key="1">
    <source>
        <dbReference type="SAM" id="MobiDB-lite"/>
    </source>
</evidence>
<evidence type="ECO:0000313" key="2">
    <source>
        <dbReference type="EMBL" id="AKH48061.1"/>
    </source>
</evidence>
<organism evidence="2">
    <name type="scientific">uncultured marine virus</name>
    <dbReference type="NCBI Taxonomy" id="186617"/>
    <lineage>
        <taxon>Viruses</taxon>
        <taxon>environmental samples</taxon>
    </lineage>
</organism>